<organism evidence="2 3">
    <name type="scientific">Cetraspora pellucida</name>
    <dbReference type="NCBI Taxonomy" id="1433469"/>
    <lineage>
        <taxon>Eukaryota</taxon>
        <taxon>Fungi</taxon>
        <taxon>Fungi incertae sedis</taxon>
        <taxon>Mucoromycota</taxon>
        <taxon>Glomeromycotina</taxon>
        <taxon>Glomeromycetes</taxon>
        <taxon>Diversisporales</taxon>
        <taxon>Gigasporaceae</taxon>
        <taxon>Cetraspora</taxon>
    </lineage>
</organism>
<accession>A0A9N9J091</accession>
<proteinExistence type="predicted"/>
<evidence type="ECO:0000313" key="3">
    <source>
        <dbReference type="Proteomes" id="UP000789759"/>
    </source>
</evidence>
<dbReference type="EMBL" id="CAJVQA010019296">
    <property type="protein sequence ID" value="CAG8758400.1"/>
    <property type="molecule type" value="Genomic_DNA"/>
</dbReference>
<name>A0A9N9J091_9GLOM</name>
<feature type="chain" id="PRO_5040396540" evidence="1">
    <location>
        <begin position="25"/>
        <end position="81"/>
    </location>
</feature>
<keyword evidence="1" id="KW-0732">Signal</keyword>
<dbReference type="AlphaFoldDB" id="A0A9N9J091"/>
<evidence type="ECO:0000313" key="2">
    <source>
        <dbReference type="EMBL" id="CAG8758400.1"/>
    </source>
</evidence>
<protein>
    <submittedName>
        <fullName evidence="2">5917_t:CDS:1</fullName>
    </submittedName>
</protein>
<dbReference type="Proteomes" id="UP000789759">
    <property type="component" value="Unassembled WGS sequence"/>
</dbReference>
<sequence>MNPKTLILFLVVVFFGGLIPYINGHPAPAPVPDPKRDCPTPAPFCDADDDQVGLVISSNSHEGFAETFLITVTISNKNSNI</sequence>
<gene>
    <name evidence="2" type="ORF">CPELLU_LOCUS15147</name>
</gene>
<comment type="caution">
    <text evidence="2">The sequence shown here is derived from an EMBL/GenBank/DDBJ whole genome shotgun (WGS) entry which is preliminary data.</text>
</comment>
<evidence type="ECO:0000256" key="1">
    <source>
        <dbReference type="SAM" id="SignalP"/>
    </source>
</evidence>
<keyword evidence="3" id="KW-1185">Reference proteome</keyword>
<feature type="signal peptide" evidence="1">
    <location>
        <begin position="1"/>
        <end position="24"/>
    </location>
</feature>
<reference evidence="2" key="1">
    <citation type="submission" date="2021-06" db="EMBL/GenBank/DDBJ databases">
        <authorList>
            <person name="Kallberg Y."/>
            <person name="Tangrot J."/>
            <person name="Rosling A."/>
        </authorList>
    </citation>
    <scope>NUCLEOTIDE SEQUENCE</scope>
    <source>
        <strain evidence="2">FL966</strain>
    </source>
</reference>